<dbReference type="InterPro" id="IPR009030">
    <property type="entry name" value="Growth_fac_rcpt_cys_sf"/>
</dbReference>
<dbReference type="InterPro" id="IPR035976">
    <property type="entry name" value="Sushi/SCR/CCP_sf"/>
</dbReference>
<dbReference type="Gene3D" id="2.120.10.30">
    <property type="entry name" value="TolB, C-terminal domain"/>
    <property type="match status" value="3"/>
</dbReference>
<keyword evidence="5" id="KW-1133">Transmembrane helix</keyword>
<feature type="domain" description="Sushi" evidence="7">
    <location>
        <begin position="982"/>
        <end position="1040"/>
    </location>
</feature>
<dbReference type="PROSITE" id="PS50923">
    <property type="entry name" value="SUSHI"/>
    <property type="match status" value="2"/>
</dbReference>
<evidence type="ECO:0000256" key="3">
    <source>
        <dbReference type="PROSITE-ProRule" id="PRU00461"/>
    </source>
</evidence>
<organism evidence="8 9">
    <name type="scientific">Crassostrea virginica</name>
    <name type="common">Eastern oyster</name>
    <dbReference type="NCBI Taxonomy" id="6565"/>
    <lineage>
        <taxon>Eukaryota</taxon>
        <taxon>Metazoa</taxon>
        <taxon>Spiralia</taxon>
        <taxon>Lophotrochozoa</taxon>
        <taxon>Mollusca</taxon>
        <taxon>Bivalvia</taxon>
        <taxon>Autobranchia</taxon>
        <taxon>Pteriomorphia</taxon>
        <taxon>Ostreida</taxon>
        <taxon>Ostreoidea</taxon>
        <taxon>Ostreidae</taxon>
        <taxon>Crassostrea</taxon>
    </lineage>
</organism>
<dbReference type="InterPro" id="IPR000033">
    <property type="entry name" value="LDLR_classB_rpt"/>
</dbReference>
<dbReference type="Pfam" id="PF14670">
    <property type="entry name" value="FXa_inhibition"/>
    <property type="match status" value="1"/>
</dbReference>
<evidence type="ECO:0000313" key="8">
    <source>
        <dbReference type="Proteomes" id="UP000694844"/>
    </source>
</evidence>
<keyword evidence="5" id="KW-0472">Membrane</keyword>
<sequence>MLRLIMCCLQVLLLFMCSGIVLSKPGFFPNVPYLFWTTNTNNIQYVNNTEKWIYDNESPNIHSFQYGNTLHKHLGCSYDHERAYLLFSDNSANTISLLGETNTGNTQGTFVNIGTSSGVGHVAVDWISSNVYWSDSLFGWIGLQALPRNLEGSAFNRKFRVVVDKFLDIPSGLAVHANKRFLFWTDTGAEPKIERSGLDGSGRRVLIWAGILNPVSVAVDVHSNTLYFTDPARETVESCDLEGNARRILYYETNSVFYGIETFKNYVIVSDQSASRILVLSNSTGQKSVTPLKSTPFVPFSLGLFTPDNQPVASTACDLHGCDQICIYTVSGALCFCEDGYSLLSDNKTCREIDKTLQRSILFASDSRICHLPVNAINSYKYVSITIQCDIIAPTPDHVSYFAISMETNEIFYAKEKTIFRQDMFENVITSNYSSLRKISGMDYDWLTDTLYWSEQSVDKIFLWNVTSGRILNPGEITATGLGFPKALKVDPFKKRIFYIDSSSTQSIKVVYFTENRVDTLESHGITSPAYLHFDRRKDTLFWSDHGRSALGSVRSDGSSAKFKQLPQGATYSGVTVYKDYLLWLSTNHSKHALDLLENTSLSSDAAISVPLNIAVSSVLDLRIFDRSLQPSVKEPCITENDGCQHICVVQGEASQCACRVGYRLQPDHKTCLSVPVASHFLLTTDIQMNRLYQIDRANVDINAVDILAGSPKFPDFDDVRGELVWWDQDKNTILKSSFDGTNAKALKGGVQGVGGLAIDHSTGNVFYASNDNIYVTTTSGNAYRKLASGTNVGSIQVDSKRGVMAWIEGRPYPKIVRSYMDGTNMETVISNSTHAIVTPMDIAIDSSDGNLVWCDDTLDKIDVVSMSTLTSRTVISNRGEYPVSVAVLDEYIYYIAKDRRSITKISKITGSQPTALVSSPLFGKLFHLSIYEDNKQKLHKLCSNQNGMCSKFCLPRGENSKKCACNDGEQVDSEGLCPGDVQCPSTIPQGTILTTCRRLAGDLCQFTCDEGYQLGVPLTTRVVCGTNGKWNETNDLCRIVKCQGSFENGKLSSGCSLEVGATCGYTCHGGYIKSGSVSLVCNKNGAWNEELSQLCKPVEKEISAAMIGGIAGSGVGLVLIIVIVVVVCILIRRNKRKSPDRLPEDSRPYVCPSVDVSTLSGSQMSTYTTLTDDDGGSVYSEIKEERAGSVRDQPKTVEIPPLPYRKHQEGIGSSFKSERYARFPQRCEGVEGGYLDPYYSRNSRGQAPAPDYDDDDHFVGGSGDGYLDMNHAKDRDGVRFQRMPKRNNSDYNNDYFT</sequence>
<evidence type="ECO:0000256" key="5">
    <source>
        <dbReference type="SAM" id="Phobius"/>
    </source>
</evidence>
<evidence type="ECO:0000256" key="1">
    <source>
        <dbReference type="ARBA" id="ARBA00023157"/>
    </source>
</evidence>
<dbReference type="SMART" id="SM00032">
    <property type="entry name" value="CCP"/>
    <property type="match status" value="2"/>
</dbReference>
<dbReference type="CDD" id="cd00033">
    <property type="entry name" value="CCP"/>
    <property type="match status" value="2"/>
</dbReference>
<feature type="compositionally biased region" description="Basic and acidic residues" evidence="4">
    <location>
        <begin position="1271"/>
        <end position="1280"/>
    </location>
</feature>
<comment type="caution">
    <text evidence="2">Lacks conserved residue(s) required for the propagation of feature annotation.</text>
</comment>
<dbReference type="InterPro" id="IPR011042">
    <property type="entry name" value="6-blade_b-propeller_TolB-like"/>
</dbReference>
<feature type="transmembrane region" description="Helical" evidence="5">
    <location>
        <begin position="1103"/>
        <end position="1132"/>
    </location>
</feature>
<dbReference type="GeneID" id="111100965"/>
<protein>
    <submittedName>
        <fullName evidence="9">Low-density lipoprotein receptor-related protein 4-like</fullName>
    </submittedName>
</protein>
<keyword evidence="2" id="KW-0768">Sushi</keyword>
<reference evidence="9" key="1">
    <citation type="submission" date="2025-08" db="UniProtKB">
        <authorList>
            <consortium name="RefSeq"/>
        </authorList>
    </citation>
    <scope>IDENTIFICATION</scope>
    <source>
        <tissue evidence="9">Whole sample</tissue>
    </source>
</reference>
<dbReference type="Gene3D" id="2.10.70.10">
    <property type="entry name" value="Complement Module, domain 1"/>
    <property type="match status" value="2"/>
</dbReference>
<dbReference type="InterPro" id="IPR050778">
    <property type="entry name" value="Cueball_EGF_LRP_Nidogen"/>
</dbReference>
<evidence type="ECO:0000259" key="7">
    <source>
        <dbReference type="PROSITE" id="PS50923"/>
    </source>
</evidence>
<dbReference type="InterPro" id="IPR000436">
    <property type="entry name" value="Sushi_SCR_CCP_dom"/>
</dbReference>
<dbReference type="KEGG" id="cvn:111100965"/>
<dbReference type="SUPFAM" id="SSF57184">
    <property type="entry name" value="Growth factor receptor domain"/>
    <property type="match status" value="1"/>
</dbReference>
<dbReference type="SUPFAM" id="SSF63825">
    <property type="entry name" value="YWTD domain"/>
    <property type="match status" value="3"/>
</dbReference>
<dbReference type="Pfam" id="PF00058">
    <property type="entry name" value="Ldl_recept_b"/>
    <property type="match status" value="1"/>
</dbReference>
<dbReference type="SUPFAM" id="SSF57535">
    <property type="entry name" value="Complement control module/SCR domain"/>
    <property type="match status" value="2"/>
</dbReference>
<feature type="chain" id="PRO_5034358713" evidence="6">
    <location>
        <begin position="24"/>
        <end position="1298"/>
    </location>
</feature>
<feature type="signal peptide" evidence="6">
    <location>
        <begin position="1"/>
        <end position="23"/>
    </location>
</feature>
<dbReference type="InterPro" id="IPR000742">
    <property type="entry name" value="EGF"/>
</dbReference>
<evidence type="ECO:0000256" key="2">
    <source>
        <dbReference type="PROSITE-ProRule" id="PRU00302"/>
    </source>
</evidence>
<dbReference type="SMART" id="SM00135">
    <property type="entry name" value="LY"/>
    <property type="match status" value="8"/>
</dbReference>
<keyword evidence="1" id="KW-1015">Disulfide bond</keyword>
<dbReference type="PROSITE" id="PS51120">
    <property type="entry name" value="LDLRB"/>
    <property type="match status" value="1"/>
</dbReference>
<evidence type="ECO:0000313" key="9">
    <source>
        <dbReference type="RefSeq" id="XP_022288855.1"/>
    </source>
</evidence>
<evidence type="ECO:0000256" key="4">
    <source>
        <dbReference type="SAM" id="MobiDB-lite"/>
    </source>
</evidence>
<dbReference type="RefSeq" id="XP_022288855.1">
    <property type="nucleotide sequence ID" value="XM_022433147.1"/>
</dbReference>
<evidence type="ECO:0000256" key="6">
    <source>
        <dbReference type="SAM" id="SignalP"/>
    </source>
</evidence>
<dbReference type="SMART" id="SM00181">
    <property type="entry name" value="EGF"/>
    <property type="match status" value="3"/>
</dbReference>
<keyword evidence="6" id="KW-0732">Signal</keyword>
<keyword evidence="8" id="KW-1185">Reference proteome</keyword>
<keyword evidence="5" id="KW-0812">Transmembrane</keyword>
<dbReference type="GO" id="GO:0007399">
    <property type="term" value="P:nervous system development"/>
    <property type="evidence" value="ECO:0007669"/>
    <property type="project" value="TreeGrafter"/>
</dbReference>
<feature type="domain" description="Sushi" evidence="7">
    <location>
        <begin position="1041"/>
        <end position="1098"/>
    </location>
</feature>
<feature type="repeat" description="LDL-receptor class B" evidence="3">
    <location>
        <begin position="180"/>
        <end position="223"/>
    </location>
</feature>
<name>A0A8B8ACH5_CRAVI</name>
<feature type="region of interest" description="Disordered" evidence="4">
    <location>
        <begin position="1270"/>
        <end position="1298"/>
    </location>
</feature>
<accession>A0A8B8ACH5</accession>
<dbReference type="Proteomes" id="UP000694844">
    <property type="component" value="Chromosome 6"/>
</dbReference>
<dbReference type="Pfam" id="PF00084">
    <property type="entry name" value="Sushi"/>
    <property type="match status" value="2"/>
</dbReference>
<proteinExistence type="predicted"/>
<feature type="region of interest" description="Disordered" evidence="4">
    <location>
        <begin position="1185"/>
        <end position="1205"/>
    </location>
</feature>
<dbReference type="PANTHER" id="PTHR46513:SF41">
    <property type="entry name" value="LOW-DENSITY LIPOPROTEIN RECEPTOR-RELATED PROTEIN"/>
    <property type="match status" value="1"/>
</dbReference>
<gene>
    <name evidence="9" type="primary">LOC111100965</name>
</gene>
<feature type="compositionally biased region" description="Basic and acidic residues" evidence="4">
    <location>
        <begin position="1185"/>
        <end position="1196"/>
    </location>
</feature>
<dbReference type="PANTHER" id="PTHR46513">
    <property type="entry name" value="VITELLOGENIN RECEPTOR-LIKE PROTEIN-RELATED-RELATED"/>
    <property type="match status" value="1"/>
</dbReference>
<dbReference type="OrthoDB" id="6125103at2759"/>